<dbReference type="Ensembl" id="ENSCUST00005013571.1">
    <property type="protein sequence ID" value="ENSCUSP00005013041.1"/>
    <property type="gene ID" value="ENSCUSG00005008388.1"/>
</dbReference>
<dbReference type="Pfam" id="PF12024">
    <property type="entry name" value="DUF3512"/>
    <property type="match status" value="1"/>
</dbReference>
<organism evidence="2 3">
    <name type="scientific">Catharus ustulatus</name>
    <name type="common">Russet-backed thrush</name>
    <name type="synonym">Hylocichla ustulatus</name>
    <dbReference type="NCBI Taxonomy" id="91951"/>
    <lineage>
        <taxon>Eukaryota</taxon>
        <taxon>Metazoa</taxon>
        <taxon>Chordata</taxon>
        <taxon>Craniata</taxon>
        <taxon>Vertebrata</taxon>
        <taxon>Euteleostomi</taxon>
        <taxon>Archelosauria</taxon>
        <taxon>Archosauria</taxon>
        <taxon>Dinosauria</taxon>
        <taxon>Saurischia</taxon>
        <taxon>Theropoda</taxon>
        <taxon>Coelurosauria</taxon>
        <taxon>Aves</taxon>
        <taxon>Neognathae</taxon>
        <taxon>Neoaves</taxon>
        <taxon>Telluraves</taxon>
        <taxon>Australaves</taxon>
        <taxon>Passeriformes</taxon>
        <taxon>Turdidae</taxon>
        <taxon>Catharus</taxon>
    </lineage>
</organism>
<evidence type="ECO:0000313" key="2">
    <source>
        <dbReference type="Ensembl" id="ENSCUSP00005013041.1"/>
    </source>
</evidence>
<keyword evidence="3" id="KW-1185">Reference proteome</keyword>
<evidence type="ECO:0000256" key="1">
    <source>
        <dbReference type="SAM" id="SignalP"/>
    </source>
</evidence>
<feature type="signal peptide" evidence="1">
    <location>
        <begin position="1"/>
        <end position="20"/>
    </location>
</feature>
<name>A0A8C3UEP8_CATUS</name>
<feature type="chain" id="PRO_5034196098" evidence="1">
    <location>
        <begin position="21"/>
        <end position="103"/>
    </location>
</feature>
<dbReference type="AlphaFoldDB" id="A0A8C3UEP8"/>
<dbReference type="InterPro" id="IPR021900">
    <property type="entry name" value="DUF3512"/>
</dbReference>
<sequence>MSLVIFLCLLCFCVLIPFIAEPGYCPVKLGMTAGRLQSGVNTLQGFKEDKRNRVTPGKLTYLNYGPFSSYAPTYDSTFANISKEDSDLIYSTYGEDSNQGSSR</sequence>
<dbReference type="Proteomes" id="UP000694563">
    <property type="component" value="Chromosome 11"/>
</dbReference>
<reference evidence="2" key="3">
    <citation type="submission" date="2025-09" db="UniProtKB">
        <authorList>
            <consortium name="Ensembl"/>
        </authorList>
    </citation>
    <scope>IDENTIFICATION</scope>
</reference>
<protein>
    <submittedName>
        <fullName evidence="2">Uncharacterized protein</fullName>
    </submittedName>
</protein>
<reference evidence="2" key="1">
    <citation type="submission" date="2020-10" db="EMBL/GenBank/DDBJ databases">
        <title>Catharus ustulatus (Swainson's thrush) genome, bCatUst1, primary haplotype v2.</title>
        <authorList>
            <person name="Delmore K."/>
            <person name="Vafadar M."/>
            <person name="Formenti G."/>
            <person name="Chow W."/>
            <person name="Pelan S."/>
            <person name="Howe K."/>
            <person name="Rhie A."/>
            <person name="Mountcastle J."/>
            <person name="Haase B."/>
            <person name="Fedrigo O."/>
            <person name="Jarvis E.D."/>
        </authorList>
    </citation>
    <scope>NUCLEOTIDE SEQUENCE [LARGE SCALE GENOMIC DNA]</scope>
</reference>
<proteinExistence type="predicted"/>
<reference evidence="2" key="2">
    <citation type="submission" date="2025-08" db="UniProtKB">
        <authorList>
            <consortium name="Ensembl"/>
        </authorList>
    </citation>
    <scope>IDENTIFICATION</scope>
</reference>
<evidence type="ECO:0000313" key="3">
    <source>
        <dbReference type="Proteomes" id="UP000694563"/>
    </source>
</evidence>
<keyword evidence="1" id="KW-0732">Signal</keyword>
<accession>A0A8C3UEP8</accession>